<dbReference type="EMBL" id="AYZD01000033">
    <property type="protein sequence ID" value="KRM95159.1"/>
    <property type="molecule type" value="Genomic_DNA"/>
</dbReference>
<dbReference type="GO" id="GO:0005524">
    <property type="term" value="F:ATP binding"/>
    <property type="evidence" value="ECO:0007669"/>
    <property type="project" value="UniProtKB-KW"/>
</dbReference>
<dbReference type="SMART" id="SM00382">
    <property type="entry name" value="AAA"/>
    <property type="match status" value="1"/>
</dbReference>
<keyword evidence="4" id="KW-0067">ATP-binding</keyword>
<comment type="similarity">
    <text evidence="1">Belongs to the ABC transporter superfamily.</text>
</comment>
<name>A0A0R2CU38_9LACO</name>
<evidence type="ECO:0000256" key="1">
    <source>
        <dbReference type="ARBA" id="ARBA00005417"/>
    </source>
</evidence>
<keyword evidence="7" id="KW-1185">Reference proteome</keyword>
<keyword evidence="3" id="KW-0547">Nucleotide-binding</keyword>
<accession>A0A0R2CU38</accession>
<dbReference type="Gene3D" id="3.40.50.300">
    <property type="entry name" value="P-loop containing nucleotide triphosphate hydrolases"/>
    <property type="match status" value="1"/>
</dbReference>
<dbReference type="InterPro" id="IPR027417">
    <property type="entry name" value="P-loop_NTPase"/>
</dbReference>
<dbReference type="Pfam" id="PF00005">
    <property type="entry name" value="ABC_tran"/>
    <property type="match status" value="1"/>
</dbReference>
<dbReference type="PROSITE" id="PS00211">
    <property type="entry name" value="ABC_TRANSPORTER_1"/>
    <property type="match status" value="1"/>
</dbReference>
<evidence type="ECO:0000256" key="3">
    <source>
        <dbReference type="ARBA" id="ARBA00022741"/>
    </source>
</evidence>
<proteinExistence type="inferred from homology"/>
<dbReference type="InterPro" id="IPR025302">
    <property type="entry name" value="DrrA1/2-like_C"/>
</dbReference>
<sequence>MTILQATELTKVYKDTIAVDHINLNIKAGDLVAFLGPNGAGKSTTIKMLTTILKPDAGTIRINNLSNPNKIRENIGIVFQESVLDDELTVKENLVSRAQMYPHLSAERVEKVIASVRAQSFADKLYGALSGGQKRRIDIARALLNDPRILFLDEPTTGLDIQTRSLIWELLAQMQHQEKMTIFLTTHYLEEAEQADDVYIIDHGRIVAEGTAAELKEKYTNNVLLITAGDLNAIQKDLPHNIDCRQTAKGLLINVASAHQGIRLLNNYIEKITLFEFRQGSMDDVFIKLTGREIR</sequence>
<dbReference type="OrthoDB" id="9804819at2"/>
<gene>
    <name evidence="6" type="ORF">FC19_GL002254</name>
</gene>
<reference evidence="6 7" key="1">
    <citation type="journal article" date="2015" name="Genome Announc.">
        <title>Expanding the biotechnology potential of lactobacilli through comparative genomics of 213 strains and associated genera.</title>
        <authorList>
            <person name="Sun Z."/>
            <person name="Harris H.M."/>
            <person name="McCann A."/>
            <person name="Guo C."/>
            <person name="Argimon S."/>
            <person name="Zhang W."/>
            <person name="Yang X."/>
            <person name="Jeffery I.B."/>
            <person name="Cooney J.C."/>
            <person name="Kagawa T.F."/>
            <person name="Liu W."/>
            <person name="Song Y."/>
            <person name="Salvetti E."/>
            <person name="Wrobel A."/>
            <person name="Rasinkangas P."/>
            <person name="Parkhill J."/>
            <person name="Rea M.C."/>
            <person name="O'Sullivan O."/>
            <person name="Ritari J."/>
            <person name="Douillard F.P."/>
            <person name="Paul Ross R."/>
            <person name="Yang R."/>
            <person name="Briner A.E."/>
            <person name="Felis G.E."/>
            <person name="de Vos W.M."/>
            <person name="Barrangou R."/>
            <person name="Klaenhammer T.R."/>
            <person name="Caufield P.W."/>
            <person name="Cui Y."/>
            <person name="Zhang H."/>
            <person name="O'Toole P.W."/>
        </authorList>
    </citation>
    <scope>NUCLEOTIDE SEQUENCE [LARGE SCALE GENOMIC DNA]</scope>
    <source>
        <strain evidence="6 7">DSM 21051</strain>
    </source>
</reference>
<dbReference type="PANTHER" id="PTHR42711:SF5">
    <property type="entry name" value="ABC TRANSPORTER ATP-BINDING PROTEIN NATA"/>
    <property type="match status" value="1"/>
</dbReference>
<comment type="caution">
    <text evidence="6">The sequence shown here is derived from an EMBL/GenBank/DDBJ whole genome shotgun (WGS) entry which is preliminary data.</text>
</comment>
<organism evidence="6 7">
    <name type="scientific">Liquorilactobacillus aquaticus DSM 21051</name>
    <dbReference type="NCBI Taxonomy" id="1423725"/>
    <lineage>
        <taxon>Bacteria</taxon>
        <taxon>Bacillati</taxon>
        <taxon>Bacillota</taxon>
        <taxon>Bacilli</taxon>
        <taxon>Lactobacillales</taxon>
        <taxon>Lactobacillaceae</taxon>
        <taxon>Liquorilactobacillus</taxon>
    </lineage>
</organism>
<dbReference type="PATRIC" id="fig|1423725.3.peg.2321"/>
<dbReference type="SUPFAM" id="SSF52540">
    <property type="entry name" value="P-loop containing nucleoside triphosphate hydrolases"/>
    <property type="match status" value="1"/>
</dbReference>
<dbReference type="InterPro" id="IPR017871">
    <property type="entry name" value="ABC_transporter-like_CS"/>
</dbReference>
<dbReference type="Proteomes" id="UP000051015">
    <property type="component" value="Unassembled WGS sequence"/>
</dbReference>
<dbReference type="InterPro" id="IPR003593">
    <property type="entry name" value="AAA+_ATPase"/>
</dbReference>
<evidence type="ECO:0000313" key="7">
    <source>
        <dbReference type="Proteomes" id="UP000051015"/>
    </source>
</evidence>
<dbReference type="STRING" id="1423725.FC19_GL002254"/>
<dbReference type="Pfam" id="PF13732">
    <property type="entry name" value="DrrA1-3_C"/>
    <property type="match status" value="1"/>
</dbReference>
<feature type="domain" description="ABC transporter" evidence="5">
    <location>
        <begin position="4"/>
        <end position="228"/>
    </location>
</feature>
<evidence type="ECO:0000313" key="6">
    <source>
        <dbReference type="EMBL" id="KRM95159.1"/>
    </source>
</evidence>
<evidence type="ECO:0000256" key="2">
    <source>
        <dbReference type="ARBA" id="ARBA00022448"/>
    </source>
</evidence>
<dbReference type="RefSeq" id="WP_057876860.1">
    <property type="nucleotide sequence ID" value="NZ_AYZD01000033.1"/>
</dbReference>
<evidence type="ECO:0000256" key="4">
    <source>
        <dbReference type="ARBA" id="ARBA00022840"/>
    </source>
</evidence>
<dbReference type="PROSITE" id="PS50893">
    <property type="entry name" value="ABC_TRANSPORTER_2"/>
    <property type="match status" value="1"/>
</dbReference>
<evidence type="ECO:0000259" key="5">
    <source>
        <dbReference type="PROSITE" id="PS50893"/>
    </source>
</evidence>
<dbReference type="InterPro" id="IPR050763">
    <property type="entry name" value="ABC_transporter_ATP-binding"/>
</dbReference>
<dbReference type="GO" id="GO:0016887">
    <property type="term" value="F:ATP hydrolysis activity"/>
    <property type="evidence" value="ECO:0007669"/>
    <property type="project" value="InterPro"/>
</dbReference>
<keyword evidence="2" id="KW-0813">Transport</keyword>
<dbReference type="AlphaFoldDB" id="A0A0R2CU38"/>
<protein>
    <submittedName>
        <fullName evidence="6">ABC-type multidrug transport system, ATPase component</fullName>
    </submittedName>
</protein>
<dbReference type="PANTHER" id="PTHR42711">
    <property type="entry name" value="ABC TRANSPORTER ATP-BINDING PROTEIN"/>
    <property type="match status" value="1"/>
</dbReference>
<dbReference type="InterPro" id="IPR003439">
    <property type="entry name" value="ABC_transporter-like_ATP-bd"/>
</dbReference>